<accession>U2E9Q7</accession>
<keyword evidence="1" id="KW-1133">Transmembrane helix</keyword>
<proteinExistence type="predicted"/>
<protein>
    <submittedName>
        <fullName evidence="2">Uncharacterized protein</fullName>
    </submittedName>
</protein>
<name>U2E9Q7_9MOLU</name>
<sequence>MNKKIILIASLVTIIIFSSLGGYWIGTRFKEEPIQEKSQKPDRKYVYYCEWDNGNSSSTLWVDPEHNDYPYYYVAKKIQDKYNYTLHPDRISCEKVYQPN</sequence>
<reference evidence="2 3" key="2">
    <citation type="journal article" date="2013" name="PLoS ONE">
        <title>INDIGO - INtegrated Data Warehouse of MIcrobial GenOmes with Examples from the Red Sea Extremophiles.</title>
        <authorList>
            <person name="Alam I."/>
            <person name="Antunes A."/>
            <person name="Kamau A.A."/>
            <person name="Ba Alawi W."/>
            <person name="Kalkatawi M."/>
            <person name="Stingl U."/>
            <person name="Bajic V.B."/>
        </authorList>
    </citation>
    <scope>NUCLEOTIDE SEQUENCE [LARGE SCALE GENOMIC DNA]</scope>
    <source>
        <strain evidence="2 3">SSD-17B</strain>
    </source>
</reference>
<comment type="caution">
    <text evidence="2">The sequence shown here is derived from an EMBL/GenBank/DDBJ whole genome shotgun (WGS) entry which is preliminary data.</text>
</comment>
<keyword evidence="1" id="KW-0812">Transmembrane</keyword>
<dbReference type="EMBL" id="AFNU02000007">
    <property type="protein sequence ID" value="ERJ11868.1"/>
    <property type="molecule type" value="Genomic_DNA"/>
</dbReference>
<gene>
    <name evidence="2" type="ORF">HLPCO_002108</name>
</gene>
<evidence type="ECO:0000313" key="3">
    <source>
        <dbReference type="Proteomes" id="UP000005707"/>
    </source>
</evidence>
<dbReference type="RefSeq" id="WP_008824511.1">
    <property type="nucleotide sequence ID" value="NZ_AFNU02000007.1"/>
</dbReference>
<feature type="transmembrane region" description="Helical" evidence="1">
    <location>
        <begin position="6"/>
        <end position="25"/>
    </location>
</feature>
<dbReference type="AlphaFoldDB" id="U2E9Q7"/>
<dbReference type="Proteomes" id="UP000005707">
    <property type="component" value="Unassembled WGS sequence"/>
</dbReference>
<evidence type="ECO:0000313" key="2">
    <source>
        <dbReference type="EMBL" id="ERJ11868.1"/>
    </source>
</evidence>
<evidence type="ECO:0000256" key="1">
    <source>
        <dbReference type="SAM" id="Phobius"/>
    </source>
</evidence>
<keyword evidence="1" id="KW-0472">Membrane</keyword>
<keyword evidence="3" id="KW-1185">Reference proteome</keyword>
<dbReference type="InParanoid" id="U2E9Q7"/>
<reference evidence="2 3" key="1">
    <citation type="journal article" date="2011" name="J. Bacteriol.">
        <title>Genome sequence of Haloplasma contractile, an unusual contractile bacterium from a deep-sea anoxic brine lake.</title>
        <authorList>
            <person name="Antunes A."/>
            <person name="Alam I."/>
            <person name="El Dorry H."/>
            <person name="Siam R."/>
            <person name="Robertson A."/>
            <person name="Bajic V.B."/>
            <person name="Stingl U."/>
        </authorList>
    </citation>
    <scope>NUCLEOTIDE SEQUENCE [LARGE SCALE GENOMIC DNA]</scope>
    <source>
        <strain evidence="2 3">SSD-17B</strain>
    </source>
</reference>
<organism evidence="2 3">
    <name type="scientific">Haloplasma contractile SSD-17B</name>
    <dbReference type="NCBI Taxonomy" id="1033810"/>
    <lineage>
        <taxon>Bacteria</taxon>
        <taxon>Bacillati</taxon>
        <taxon>Mycoplasmatota</taxon>
        <taxon>Mollicutes</taxon>
        <taxon>Haloplasmatales</taxon>
        <taxon>Haloplasmataceae</taxon>
        <taxon>Haloplasma</taxon>
    </lineage>
</organism>